<evidence type="ECO:0000313" key="5">
    <source>
        <dbReference type="EMBL" id="GHI69688.1"/>
    </source>
</evidence>
<accession>A0ABQ3SNH8</accession>
<dbReference type="PANTHER" id="PTHR43780">
    <property type="entry name" value="1-AMINOCYCLOPROPANE-1-CARBOXYLATE DEAMINASE-RELATED"/>
    <property type="match status" value="1"/>
</dbReference>
<evidence type="ECO:0000256" key="2">
    <source>
        <dbReference type="ARBA" id="ARBA00008639"/>
    </source>
</evidence>
<comment type="caution">
    <text evidence="5">The sequence shown here is derived from an EMBL/GenBank/DDBJ whole genome shotgun (WGS) entry which is preliminary data.</text>
</comment>
<dbReference type="PANTHER" id="PTHR43780:SF2">
    <property type="entry name" value="1-AMINOCYCLOPROPANE-1-CARBOXYLATE DEAMINASE-RELATED"/>
    <property type="match status" value="1"/>
</dbReference>
<dbReference type="EMBL" id="BNEC01000005">
    <property type="protein sequence ID" value="GHI69688.1"/>
    <property type="molecule type" value="Genomic_DNA"/>
</dbReference>
<dbReference type="Pfam" id="PF00291">
    <property type="entry name" value="PALP"/>
    <property type="match status" value="1"/>
</dbReference>
<evidence type="ECO:0000259" key="4">
    <source>
        <dbReference type="Pfam" id="PF00291"/>
    </source>
</evidence>
<dbReference type="Gene3D" id="3.40.50.1100">
    <property type="match status" value="2"/>
</dbReference>
<dbReference type="RefSeq" id="WP_189742203.1">
    <property type="nucleotide sequence ID" value="NZ_BMRL01000011.1"/>
</dbReference>
<evidence type="ECO:0000256" key="3">
    <source>
        <dbReference type="ARBA" id="ARBA00022898"/>
    </source>
</evidence>
<feature type="domain" description="Tryptophan synthase beta chain-like PALP" evidence="4">
    <location>
        <begin position="18"/>
        <end position="227"/>
    </location>
</feature>
<reference evidence="6" key="1">
    <citation type="submission" date="2023-07" db="EMBL/GenBank/DDBJ databases">
        <title>Whole genome shotgun sequence of Streptomyces nojiriensis NBRC 13794.</title>
        <authorList>
            <person name="Komaki H."/>
            <person name="Tamura T."/>
        </authorList>
    </citation>
    <scope>NUCLEOTIDE SEQUENCE [LARGE SCALE GENOMIC DNA]</scope>
    <source>
        <strain evidence="6">NBRC 13794</strain>
    </source>
</reference>
<dbReference type="PIRSF" id="PIRSF006278">
    <property type="entry name" value="ACCD_DCysDesulf"/>
    <property type="match status" value="1"/>
</dbReference>
<organism evidence="5 6">
    <name type="scientific">Streptomyces nojiriensis</name>
    <dbReference type="NCBI Taxonomy" id="66374"/>
    <lineage>
        <taxon>Bacteria</taxon>
        <taxon>Bacillati</taxon>
        <taxon>Actinomycetota</taxon>
        <taxon>Actinomycetes</taxon>
        <taxon>Kitasatosporales</taxon>
        <taxon>Streptomycetaceae</taxon>
        <taxon>Streptomyces</taxon>
    </lineage>
</organism>
<protein>
    <submittedName>
        <fullName evidence="5">D-cysteine desulfhydrase</fullName>
    </submittedName>
</protein>
<comment type="similarity">
    <text evidence="2">Belongs to the ACC deaminase/D-cysteine desulfhydrase family.</text>
</comment>
<dbReference type="InterPro" id="IPR027278">
    <property type="entry name" value="ACCD_DCysDesulf"/>
</dbReference>
<dbReference type="GeneID" id="95587950"/>
<keyword evidence="3" id="KW-0663">Pyridoxal phosphate</keyword>
<evidence type="ECO:0000313" key="6">
    <source>
        <dbReference type="Proteomes" id="UP000613974"/>
    </source>
</evidence>
<evidence type="ECO:0000256" key="1">
    <source>
        <dbReference type="ARBA" id="ARBA00001933"/>
    </source>
</evidence>
<dbReference type="Proteomes" id="UP000613974">
    <property type="component" value="Unassembled WGS sequence"/>
</dbReference>
<comment type="cofactor">
    <cofactor evidence="1">
        <name>pyridoxal 5'-phosphate</name>
        <dbReference type="ChEBI" id="CHEBI:597326"/>
    </cofactor>
</comment>
<gene>
    <name evidence="5" type="ORF">Snoj_36060</name>
</gene>
<proteinExistence type="inferred from homology"/>
<dbReference type="SUPFAM" id="SSF53686">
    <property type="entry name" value="Tryptophan synthase beta subunit-like PLP-dependent enzymes"/>
    <property type="match status" value="1"/>
</dbReference>
<name>A0ABQ3SNH8_9ACTN</name>
<sequence length="330" mass="36169">MRDHNGIRRILEAPFVPLGQWPTPISAISRSNGVDVLVKRDDLSGHGRGGVKTRKIEHLVGHMLEKGYGSLVTPVGNVTNLVHDILPVLRRFDIAWEIVVADVPPLPLAERRRMFGGLGNNVRLIGPGHIEAAGALAGAYHRSRRAGRRPFFAPPSLAHPAAVIAAARGFLEMVGQVEAMGVPPLQTVFITAASGTAFAGFVLAENLLRLQGHRPIHVVGVQVYPGPARRWIHGLVRWTEHYLSVSDRVPSGRIDLRTTRIYREFGRYPTDLVELCTSVKDETGLKLDPVFGGKTWSIMESCLAQGRSNGSVLYWHCGYTPDWEVVPAAC</sequence>
<keyword evidence="6" id="KW-1185">Reference proteome</keyword>
<dbReference type="InterPro" id="IPR036052">
    <property type="entry name" value="TrpB-like_PALP_sf"/>
</dbReference>
<dbReference type="InterPro" id="IPR001926">
    <property type="entry name" value="TrpB-like_PALP"/>
</dbReference>